<comment type="caution">
    <text evidence="3">The sequence shown here is derived from an EMBL/GenBank/DDBJ whole genome shotgun (WGS) entry which is preliminary data.</text>
</comment>
<dbReference type="InterPro" id="IPR029058">
    <property type="entry name" value="AB_hydrolase_fold"/>
</dbReference>
<dbReference type="AlphaFoldDB" id="A0A256G548"/>
<dbReference type="Pfam" id="PF12697">
    <property type="entry name" value="Abhydrolase_6"/>
    <property type="match status" value="1"/>
</dbReference>
<dbReference type="Gene3D" id="4.10.320.10">
    <property type="entry name" value="E3-binding domain"/>
    <property type="match status" value="1"/>
</dbReference>
<dbReference type="SUPFAM" id="SSF53474">
    <property type="entry name" value="alpha/beta-Hydrolases"/>
    <property type="match status" value="1"/>
</dbReference>
<gene>
    <name evidence="3" type="ORF">CEV34_4519</name>
</gene>
<dbReference type="InterPro" id="IPR036625">
    <property type="entry name" value="E3-bd_dom_sf"/>
</dbReference>
<dbReference type="GO" id="GO:0016020">
    <property type="term" value="C:membrane"/>
    <property type="evidence" value="ECO:0007669"/>
    <property type="project" value="TreeGrafter"/>
</dbReference>
<accession>A0A256G548</accession>
<dbReference type="SUPFAM" id="SSF47005">
    <property type="entry name" value="Peripheral subunit-binding domain of 2-oxo acid dehydrogenase complex"/>
    <property type="match status" value="1"/>
</dbReference>
<proteinExistence type="inferred from homology"/>
<dbReference type="InterPro" id="IPR004167">
    <property type="entry name" value="PSBD"/>
</dbReference>
<evidence type="ECO:0000256" key="1">
    <source>
        <dbReference type="ARBA" id="ARBA00007317"/>
    </source>
</evidence>
<protein>
    <submittedName>
        <fullName evidence="3">E3 binding domain protein</fullName>
    </submittedName>
</protein>
<keyword evidence="4" id="KW-1185">Reference proteome</keyword>
<organism evidence="3 4">
    <name type="scientific">Brucella pseudogrignonensis</name>
    <dbReference type="NCBI Taxonomy" id="419475"/>
    <lineage>
        <taxon>Bacteria</taxon>
        <taxon>Pseudomonadati</taxon>
        <taxon>Pseudomonadota</taxon>
        <taxon>Alphaproteobacteria</taxon>
        <taxon>Hyphomicrobiales</taxon>
        <taxon>Brucellaceae</taxon>
        <taxon>Brucella/Ochrobactrum group</taxon>
        <taxon>Brucella</taxon>
    </lineage>
</organism>
<evidence type="ECO:0000313" key="4">
    <source>
        <dbReference type="Proteomes" id="UP000216188"/>
    </source>
</evidence>
<dbReference type="PRINTS" id="PR00111">
    <property type="entry name" value="ABHYDROLASE"/>
</dbReference>
<dbReference type="Proteomes" id="UP000216188">
    <property type="component" value="Unassembled WGS sequence"/>
</dbReference>
<dbReference type="STRING" id="419475.A8A54_15690"/>
<dbReference type="GO" id="GO:0016746">
    <property type="term" value="F:acyltransferase activity"/>
    <property type="evidence" value="ECO:0007669"/>
    <property type="project" value="InterPro"/>
</dbReference>
<dbReference type="PROSITE" id="PS51826">
    <property type="entry name" value="PSBD"/>
    <property type="match status" value="1"/>
</dbReference>
<name>A0A256G548_9HYPH</name>
<dbReference type="PANTHER" id="PTHR43798">
    <property type="entry name" value="MONOACYLGLYCEROL LIPASE"/>
    <property type="match status" value="1"/>
</dbReference>
<dbReference type="InterPro" id="IPR050266">
    <property type="entry name" value="AB_hydrolase_sf"/>
</dbReference>
<comment type="similarity">
    <text evidence="1">Belongs to the 2-oxoacid dehydrogenase family.</text>
</comment>
<dbReference type="Gene3D" id="3.40.50.1820">
    <property type="entry name" value="alpha/beta hydrolase"/>
    <property type="match status" value="1"/>
</dbReference>
<feature type="domain" description="Peripheral subunit-binding (PSBD)" evidence="2">
    <location>
        <begin position="34"/>
        <end position="71"/>
    </location>
</feature>
<evidence type="ECO:0000259" key="2">
    <source>
        <dbReference type="PROSITE" id="PS51826"/>
    </source>
</evidence>
<evidence type="ECO:0000313" key="3">
    <source>
        <dbReference type="EMBL" id="OYR22178.1"/>
    </source>
</evidence>
<dbReference type="InterPro" id="IPR000073">
    <property type="entry name" value="AB_hydrolase_1"/>
</dbReference>
<reference evidence="3 4" key="1">
    <citation type="submission" date="2017-07" db="EMBL/GenBank/DDBJ databases">
        <title>Phylogenetic study on the rhizospheric bacterium Ochrobactrum sp. A44.</title>
        <authorList>
            <person name="Krzyzanowska D.M."/>
            <person name="Ossowicki A."/>
            <person name="Rajewska M."/>
            <person name="Maciag T."/>
            <person name="Kaczynski Z."/>
            <person name="Czerwicka M."/>
            <person name="Jafra S."/>
        </authorList>
    </citation>
    <scope>NUCLEOTIDE SEQUENCE [LARGE SCALE GENOMIC DNA]</scope>
    <source>
        <strain evidence="3 4">CCUG 30717</strain>
    </source>
</reference>
<dbReference type="PANTHER" id="PTHR43798:SF33">
    <property type="entry name" value="HYDROLASE, PUTATIVE (AFU_ORTHOLOGUE AFUA_2G14860)-RELATED"/>
    <property type="match status" value="1"/>
</dbReference>
<sequence length="339" mass="35973">MPDAPAVETVAASAVPIVSSAAVARQAGRDKRVRATPLARRIARDKGIDIQLLSGTGRRGRIEKEDVLAASGNTLPKGDIQFVELGRGRVAYSDQGSKDAPTFLLLHGFSGDRTTWSGIASGLRRANFRVIAPDLPAHGLTTIEAGHIDQLSDFLSEFLDALSVKNVHVVAHSLGALAATEFAQTHAQRVSGLTLIAPAGLGSEIDASFISGMANATTAGEVTHLLRRVAAKPVELSPELAADFARTMSKGRLKALAETIIGSSGQRIDIITSLDKLLRSMSVRVLVGLQDRIIPWQQVTSLPPSASVHFFAQSGHMPQWDQTKDVLDLILSSTGEADD</sequence>
<dbReference type="Pfam" id="PF02817">
    <property type="entry name" value="E3_binding"/>
    <property type="match status" value="1"/>
</dbReference>
<dbReference type="EMBL" id="NNRM01000045">
    <property type="protein sequence ID" value="OYR22178.1"/>
    <property type="molecule type" value="Genomic_DNA"/>
</dbReference>